<comment type="caution">
    <text evidence="4">The sequence shown here is derived from an EMBL/GenBank/DDBJ whole genome shotgun (WGS) entry which is preliminary data.</text>
</comment>
<dbReference type="Proteomes" id="UP001041814">
    <property type="component" value="Unassembled WGS sequence"/>
</dbReference>
<dbReference type="PROSITE" id="PS50110">
    <property type="entry name" value="RESPONSE_REGULATORY"/>
    <property type="match status" value="2"/>
</dbReference>
<name>A0ABS1DYK7_RUBGE</name>
<dbReference type="InterPro" id="IPR001789">
    <property type="entry name" value="Sig_transdc_resp-reg_receiver"/>
</dbReference>
<gene>
    <name evidence="4" type="ORF">CKO43_20680</name>
</gene>
<dbReference type="EMBL" id="NRRU01000102">
    <property type="protein sequence ID" value="MBK1715179.1"/>
    <property type="molecule type" value="Genomic_DNA"/>
</dbReference>
<dbReference type="InterPro" id="IPR011006">
    <property type="entry name" value="CheY-like_superfamily"/>
</dbReference>
<dbReference type="CDD" id="cd17546">
    <property type="entry name" value="REC_hyHK_CKI1_RcsC-like"/>
    <property type="match status" value="1"/>
</dbReference>
<organism evidence="4 5">
    <name type="scientific">Rubrivivax gelatinosus</name>
    <name type="common">Rhodocyclus gelatinosus</name>
    <name type="synonym">Rhodopseudomonas gelatinosa</name>
    <dbReference type="NCBI Taxonomy" id="28068"/>
    <lineage>
        <taxon>Bacteria</taxon>
        <taxon>Pseudomonadati</taxon>
        <taxon>Pseudomonadota</taxon>
        <taxon>Betaproteobacteria</taxon>
        <taxon>Burkholderiales</taxon>
        <taxon>Sphaerotilaceae</taxon>
        <taxon>Rubrivivax</taxon>
    </lineage>
</organism>
<accession>A0ABS1DYK7</accession>
<keyword evidence="1 2" id="KW-0597">Phosphoprotein</keyword>
<dbReference type="Pfam" id="PF00072">
    <property type="entry name" value="Response_reg"/>
    <property type="match status" value="2"/>
</dbReference>
<dbReference type="PANTHER" id="PTHR45339:SF6">
    <property type="entry name" value="SENSORY HISTIDINE PROTEIN KINASE"/>
    <property type="match status" value="1"/>
</dbReference>
<feature type="domain" description="Response regulatory" evidence="3">
    <location>
        <begin position="506"/>
        <end position="625"/>
    </location>
</feature>
<feature type="modified residue" description="4-aspartylphosphate" evidence="2">
    <location>
        <position position="130"/>
    </location>
</feature>
<evidence type="ECO:0000313" key="5">
    <source>
        <dbReference type="Proteomes" id="UP001041814"/>
    </source>
</evidence>
<dbReference type="SUPFAM" id="SSF52172">
    <property type="entry name" value="CheY-like"/>
    <property type="match status" value="3"/>
</dbReference>
<evidence type="ECO:0000259" key="3">
    <source>
        <dbReference type="PROSITE" id="PS50110"/>
    </source>
</evidence>
<dbReference type="PANTHER" id="PTHR45339">
    <property type="entry name" value="HYBRID SIGNAL TRANSDUCTION HISTIDINE KINASE J"/>
    <property type="match status" value="1"/>
</dbReference>
<evidence type="ECO:0000313" key="4">
    <source>
        <dbReference type="EMBL" id="MBK1715179.1"/>
    </source>
</evidence>
<sequence length="631" mass="66860">MPPRMRASPRGTPFAIRCRMPGAARPSCRGFEFSGVGDALATGGRVNAPSQRCGEADEASRAALAAPGGPAASAEQRVLRILLADDEADIVTGLAELLRLELACEVEIACDGATAWRLATETQPDVLILDVRMPGMGGLEIARRLLNRCAASASVPPLLIAITGRDASDVVDGLTDCFRHTFSKPVNLPDLLQVLRLHARGAAARPVLARFELASLASRAVSEATPMFHARGLALCFDHEGPLLVLEDDEAALHAGLYRLLCAMHDLIGSGAVFCHAGIGPPRDGACRFRFELAASGTPGAVSLEEVAARLQLVMEPPWPRADLPGGSLQASGLCPASGARVRLQSAPAEGIVLRFERDCRVNRIVYPAVHAGGRHAWLLQGALPEAQVFTRRLQRLGWQVRAFESESELLQALAAAVPLSRPDLVFRLDGVAATGSTRPEGPAVVVVVTAGADALRRSRGGSQELLVYPVSTAELVALTRRFAAFGSPLDDEPAGLAAAPHELPRVLVVDDLELNRIAAAALLGALGYPVDEAADGLDAVDRCRRSPPDIVLMDVNMPVLGGIETTRHIRELQRLGRLAPFAIVAATADADAQTARRCLEVGMDAVLSKPLMLEALQEALNRVTIRARSS</sequence>
<proteinExistence type="predicted"/>
<feature type="domain" description="Response regulatory" evidence="3">
    <location>
        <begin position="80"/>
        <end position="199"/>
    </location>
</feature>
<protein>
    <recommendedName>
        <fullName evidence="3">Response regulatory domain-containing protein</fullName>
    </recommendedName>
</protein>
<dbReference type="SMART" id="SM00448">
    <property type="entry name" value="REC"/>
    <property type="match status" value="2"/>
</dbReference>
<reference evidence="4" key="1">
    <citation type="submission" date="2017-08" db="EMBL/GenBank/DDBJ databases">
        <authorList>
            <person name="Imhoff J.F."/>
            <person name="Rahn T."/>
            <person name="Kuenzel S."/>
            <person name="Neulinger S.C."/>
        </authorList>
    </citation>
    <scope>NUCLEOTIDE SEQUENCE</scope>
    <source>
        <strain evidence="4">IM 151</strain>
    </source>
</reference>
<dbReference type="Gene3D" id="3.40.50.2300">
    <property type="match status" value="2"/>
</dbReference>
<evidence type="ECO:0000256" key="2">
    <source>
        <dbReference type="PROSITE-ProRule" id="PRU00169"/>
    </source>
</evidence>
<keyword evidence="5" id="KW-1185">Reference proteome</keyword>
<reference evidence="4" key="2">
    <citation type="journal article" date="2020" name="Microorganisms">
        <title>Osmotic Adaptation and Compatible Solute Biosynthesis of Phototrophic Bacteria as Revealed from Genome Analyses.</title>
        <authorList>
            <person name="Imhoff J.F."/>
            <person name="Rahn T."/>
            <person name="Kunzel S."/>
            <person name="Keller A."/>
            <person name="Neulinger S.C."/>
        </authorList>
    </citation>
    <scope>NUCLEOTIDE SEQUENCE</scope>
    <source>
        <strain evidence="4">IM 151</strain>
    </source>
</reference>
<evidence type="ECO:0000256" key="1">
    <source>
        <dbReference type="ARBA" id="ARBA00022553"/>
    </source>
</evidence>
<feature type="modified residue" description="4-aspartylphosphate" evidence="2">
    <location>
        <position position="555"/>
    </location>
</feature>